<dbReference type="Proteomes" id="UP001321582">
    <property type="component" value="Chromosome"/>
</dbReference>
<reference evidence="3 4" key="1">
    <citation type="submission" date="2022-11" db="EMBL/GenBank/DDBJ databases">
        <title>Haliovirga abyssi gen. nov., sp. nov., a mesophilic fermentative bacterium isolated from the Iheya North hydrothermal field and the proposal of Haliovirgaceae fam. nov.</title>
        <authorList>
            <person name="Miyazaki U."/>
            <person name="Tame A."/>
            <person name="Miyazaki J."/>
            <person name="Takai K."/>
            <person name="Sawayama S."/>
            <person name="Kitajima M."/>
            <person name="Okamoto A."/>
            <person name="Nakagawa S."/>
        </authorList>
    </citation>
    <scope>NUCLEOTIDE SEQUENCE [LARGE SCALE GENOMIC DNA]</scope>
    <source>
        <strain evidence="3 4">IC12</strain>
    </source>
</reference>
<keyword evidence="1" id="KW-0720">Serine protease</keyword>
<keyword evidence="4" id="KW-1185">Reference proteome</keyword>
<protein>
    <recommendedName>
        <fullName evidence="2">Peptidase S8/S53 domain-containing protein</fullName>
    </recommendedName>
</protein>
<sequence length="222" mass="25172">MKIAIIDSGEPEKSKLNIIKSINVTESVQKDENGHSTAIYKILERYLNEEDEIINIKILNKDLKGSSFELLKALNLLKNEKVDIIGLSLGTTTYKHVYGMHKAINYLIKQNIVVVAAKNNSGKISFPAEFDKVIGVGNSMVDVNEKKCFIDYFNTNIYLNINEELDIENKKIELIGNSYLVPHIVGLTSKILKENSIKDLEELLYILETEKIEELSIENEIL</sequence>
<name>A0AAU9DBF6_9FUSO</name>
<evidence type="ECO:0000259" key="2">
    <source>
        <dbReference type="Pfam" id="PF00082"/>
    </source>
</evidence>
<dbReference type="InterPro" id="IPR000209">
    <property type="entry name" value="Peptidase_S8/S53_dom"/>
</dbReference>
<accession>A0AAU9DBF6</accession>
<dbReference type="InterPro" id="IPR036852">
    <property type="entry name" value="Peptidase_S8/S53_dom_sf"/>
</dbReference>
<evidence type="ECO:0000256" key="1">
    <source>
        <dbReference type="PROSITE-ProRule" id="PRU01240"/>
    </source>
</evidence>
<dbReference type="SUPFAM" id="SSF52743">
    <property type="entry name" value="Subtilisin-like"/>
    <property type="match status" value="1"/>
</dbReference>
<dbReference type="AlphaFoldDB" id="A0AAU9DBF6"/>
<feature type="active site" description="Charge relay system" evidence="1">
    <location>
        <position position="178"/>
    </location>
</feature>
<proteinExistence type="inferred from homology"/>
<dbReference type="Pfam" id="PF00082">
    <property type="entry name" value="Peptidase_S8"/>
    <property type="match status" value="1"/>
</dbReference>
<feature type="domain" description="Peptidase S8/S53" evidence="2">
    <location>
        <begin position="52"/>
        <end position="139"/>
    </location>
</feature>
<comment type="similarity">
    <text evidence="1">Belongs to the peptidase S8 family.</text>
</comment>
<evidence type="ECO:0000313" key="4">
    <source>
        <dbReference type="Proteomes" id="UP001321582"/>
    </source>
</evidence>
<dbReference type="KEGG" id="haby:HLVA_00170"/>
<dbReference type="PROSITE" id="PS51892">
    <property type="entry name" value="SUBTILASE"/>
    <property type="match status" value="1"/>
</dbReference>
<dbReference type="RefSeq" id="WP_307904407.1">
    <property type="nucleotide sequence ID" value="NZ_AP027059.1"/>
</dbReference>
<dbReference type="GO" id="GO:0004252">
    <property type="term" value="F:serine-type endopeptidase activity"/>
    <property type="evidence" value="ECO:0007669"/>
    <property type="project" value="UniProtKB-UniRule"/>
</dbReference>
<dbReference type="EMBL" id="AP027059">
    <property type="protein sequence ID" value="BDU49448.1"/>
    <property type="molecule type" value="Genomic_DNA"/>
</dbReference>
<organism evidence="3 4">
    <name type="scientific">Haliovirga abyssi</name>
    <dbReference type="NCBI Taxonomy" id="2996794"/>
    <lineage>
        <taxon>Bacteria</taxon>
        <taxon>Fusobacteriati</taxon>
        <taxon>Fusobacteriota</taxon>
        <taxon>Fusobacteriia</taxon>
        <taxon>Fusobacteriales</taxon>
        <taxon>Haliovirgaceae</taxon>
        <taxon>Haliovirga</taxon>
    </lineage>
</organism>
<evidence type="ECO:0000313" key="3">
    <source>
        <dbReference type="EMBL" id="BDU49448.1"/>
    </source>
</evidence>
<keyword evidence="1" id="KW-0645">Protease</keyword>
<dbReference type="Gene3D" id="3.40.50.200">
    <property type="entry name" value="Peptidase S8/S53 domain"/>
    <property type="match status" value="1"/>
</dbReference>
<gene>
    <name evidence="3" type="ORF">HLVA_00170</name>
</gene>
<feature type="active site" description="Charge relay system" evidence="1">
    <location>
        <position position="35"/>
    </location>
</feature>
<keyword evidence="1" id="KW-0378">Hydrolase</keyword>
<dbReference type="GO" id="GO:0006508">
    <property type="term" value="P:proteolysis"/>
    <property type="evidence" value="ECO:0007669"/>
    <property type="project" value="UniProtKB-KW"/>
</dbReference>
<feature type="active site" description="Charge relay system" evidence="1">
    <location>
        <position position="7"/>
    </location>
</feature>